<sequence>MPEMIHGSGYQTQNYESGLMTAFTLSLLQVLNGRNVPNPIGCLQSEKLFRSNGLYKPVSSPRYLRADLFADFSRLYVANKRLSQYGWRHHSWLECKFMRGQAGLNGDVHASNKSPVTGAVLADLLRLSLLVPEDENHSRQSIPRQDEDKKKTRSSR</sequence>
<dbReference type="RefSeq" id="WP_176610310.1">
    <property type="nucleotide sequence ID" value="NZ_CP056117.1"/>
</dbReference>
<feature type="region of interest" description="Disordered" evidence="1">
    <location>
        <begin position="135"/>
        <end position="156"/>
    </location>
</feature>
<reference evidence="2 3" key="1">
    <citation type="submission" date="2020-06" db="EMBL/GenBank/DDBJ databases">
        <title>Long-read sequencing of DSM26481-BlokeschLab.</title>
        <authorList>
            <person name="Blokesch M."/>
        </authorList>
    </citation>
    <scope>NUCLEOTIDE SEQUENCE [LARGE SCALE GENOMIC DNA]</scope>
    <source>
        <strain evidence="2 3">DSM 26481</strain>
    </source>
</reference>
<gene>
    <name evidence="2" type="ORF">HWQ14_16280</name>
</gene>
<evidence type="ECO:0000313" key="3">
    <source>
        <dbReference type="Proteomes" id="UP000509421"/>
    </source>
</evidence>
<proteinExistence type="predicted"/>
<feature type="compositionally biased region" description="Basic and acidic residues" evidence="1">
    <location>
        <begin position="135"/>
        <end position="150"/>
    </location>
</feature>
<evidence type="ECO:0000256" key="1">
    <source>
        <dbReference type="SAM" id="MobiDB-lite"/>
    </source>
</evidence>
<evidence type="ECO:0000313" key="2">
    <source>
        <dbReference type="EMBL" id="QKZ99118.1"/>
    </source>
</evidence>
<dbReference type="Proteomes" id="UP000509421">
    <property type="component" value="Chromosome"/>
</dbReference>
<organism evidence="2 3">
    <name type="scientific">Enterobacter cloacae</name>
    <dbReference type="NCBI Taxonomy" id="550"/>
    <lineage>
        <taxon>Bacteria</taxon>
        <taxon>Pseudomonadati</taxon>
        <taxon>Pseudomonadota</taxon>
        <taxon>Gammaproteobacteria</taxon>
        <taxon>Enterobacterales</taxon>
        <taxon>Enterobacteriaceae</taxon>
        <taxon>Enterobacter</taxon>
        <taxon>Enterobacter cloacae complex</taxon>
    </lineage>
</organism>
<protein>
    <submittedName>
        <fullName evidence="2">Uncharacterized protein</fullName>
    </submittedName>
</protein>
<name>A0A7H8UGV8_ENTCL</name>
<accession>A0A7H8UGV8</accession>
<dbReference type="AlphaFoldDB" id="A0A7H8UGV8"/>
<dbReference type="EMBL" id="CP056117">
    <property type="protein sequence ID" value="QKZ99118.1"/>
    <property type="molecule type" value="Genomic_DNA"/>
</dbReference>